<reference evidence="3 4" key="1">
    <citation type="journal article" date="2009" name="Appl. Environ. Microbiol.">
        <title>Three genomes from the phylum Acidobacteria provide insight into the lifestyles of these microorganisms in soils.</title>
        <authorList>
            <person name="Ward N.L."/>
            <person name="Challacombe J.F."/>
            <person name="Janssen P.H."/>
            <person name="Henrissat B."/>
            <person name="Coutinho P.M."/>
            <person name="Wu M."/>
            <person name="Xie G."/>
            <person name="Haft D.H."/>
            <person name="Sait M."/>
            <person name="Badger J."/>
            <person name="Barabote R.D."/>
            <person name="Bradley B."/>
            <person name="Brettin T.S."/>
            <person name="Brinkac L.M."/>
            <person name="Bruce D."/>
            <person name="Creasy T."/>
            <person name="Daugherty S.C."/>
            <person name="Davidsen T.M."/>
            <person name="DeBoy R.T."/>
            <person name="Detter J.C."/>
            <person name="Dodson R.J."/>
            <person name="Durkin A.S."/>
            <person name="Ganapathy A."/>
            <person name="Gwinn-Giglio M."/>
            <person name="Han C.S."/>
            <person name="Khouri H."/>
            <person name="Kiss H."/>
            <person name="Kothari S.P."/>
            <person name="Madupu R."/>
            <person name="Nelson K.E."/>
            <person name="Nelson W.C."/>
            <person name="Paulsen I."/>
            <person name="Penn K."/>
            <person name="Ren Q."/>
            <person name="Rosovitz M.J."/>
            <person name="Selengut J.D."/>
            <person name="Shrivastava S."/>
            <person name="Sullivan S.A."/>
            <person name="Tapia R."/>
            <person name="Thompson L.S."/>
            <person name="Watkins K.L."/>
            <person name="Yang Q."/>
            <person name="Yu C."/>
            <person name="Zafar N."/>
            <person name="Zhou L."/>
            <person name="Kuske C.R."/>
        </authorList>
    </citation>
    <scope>NUCLEOTIDE SEQUENCE [LARGE SCALE GENOMIC DNA]</scope>
    <source>
        <strain evidence="3 4">Ellin345</strain>
    </source>
</reference>
<evidence type="ECO:0000313" key="3">
    <source>
        <dbReference type="EMBL" id="ABF40931.1"/>
    </source>
</evidence>
<evidence type="ECO:0000313" key="4">
    <source>
        <dbReference type="Proteomes" id="UP000002432"/>
    </source>
</evidence>
<dbReference type="EnsemblBacteria" id="ABF40931">
    <property type="protein sequence ID" value="ABF40931"/>
    <property type="gene ID" value="Acid345_1930"/>
</dbReference>
<dbReference type="EMBL" id="CP000360">
    <property type="protein sequence ID" value="ABF40931.1"/>
    <property type="molecule type" value="Genomic_DNA"/>
</dbReference>
<protein>
    <submittedName>
        <fullName evidence="3">Peptidase S9, prolyl oligopeptidase</fullName>
    </submittedName>
</protein>
<dbReference type="GO" id="GO:0006508">
    <property type="term" value="P:proteolysis"/>
    <property type="evidence" value="ECO:0007669"/>
    <property type="project" value="InterPro"/>
</dbReference>
<dbReference type="Proteomes" id="UP000002432">
    <property type="component" value="Chromosome"/>
</dbReference>
<dbReference type="PANTHER" id="PTHR42776:SF27">
    <property type="entry name" value="DIPEPTIDYL PEPTIDASE FAMILY MEMBER 6"/>
    <property type="match status" value="1"/>
</dbReference>
<dbReference type="PANTHER" id="PTHR42776">
    <property type="entry name" value="SERINE PEPTIDASE S9 FAMILY MEMBER"/>
    <property type="match status" value="1"/>
</dbReference>
<dbReference type="AlphaFoldDB" id="Q1IQB9"/>
<proteinExistence type="predicted"/>
<dbReference type="Gene3D" id="3.40.50.1820">
    <property type="entry name" value="alpha/beta hydrolase"/>
    <property type="match status" value="1"/>
</dbReference>
<sequence>MFSLRRIAILALCTLFVLPAFGEEKFTTELIPRSVLFGNPERADPQISPDGKQLAYLAPVNGVLNVWVRTLGKTDDRAVTSDTNRGIRNFIWQYDDQHLLYLQDAGGDENWRLYQTDIATKQTKDLTPFDKVRVDIVAYSWKTPDAILVQMNQRDPKVFDVHRVDLKTGKVTLDTQNPGDVASWQADNSLEVRAAQVSTDDGGTIIRVRNDVKSPWRDLMKWGPDETFGGVGGFTPDNRSLWVMTSLDANAARLLEIDIASGKQKVVSEDPQFDVRATINNPKTNALEAISYAKDKTDYIFVDPKVKSDFAVLSKVHDGEIDSLSQSLDDNRWIVGYISDDAPEYWYLYDRPTQKATLLFSNRPQLEKYKLSKMQPIEYTARDGMKLYGYLSTPAGMEAKNLPMVVFVHGGPWGRDEWGYNRYAQWLANRGYAVLQVNFRGSTGYGKKYVNAGDRQWAGSMHTDLLDGKDWVVKQGIADPAKVCIMGGSYGGYATLAGVTFAPDAFACGVDIVGPSNLNTLLKTIPPYWSTILSTFHKRMGDSEAVLTSQSPLFKADQIKVPLLIGQGKNDPRVNVAESNQIVAAMRKNNKPVEYYIFPDEGHGFAKPTNNMAFNAASEEFLAKYLGGRAEPPSEAESKLLASIKQ</sequence>
<dbReference type="RefSeq" id="WP_011522732.1">
    <property type="nucleotide sequence ID" value="NC_008009.1"/>
</dbReference>
<dbReference type="InterPro" id="IPR029058">
    <property type="entry name" value="AB_hydrolase_fold"/>
</dbReference>
<dbReference type="OrthoDB" id="108903at2"/>
<evidence type="ECO:0000256" key="1">
    <source>
        <dbReference type="ARBA" id="ARBA00022801"/>
    </source>
</evidence>
<accession>Q1IQB9</accession>
<dbReference type="SUPFAM" id="SSF82171">
    <property type="entry name" value="DPP6 N-terminal domain-like"/>
    <property type="match status" value="1"/>
</dbReference>
<keyword evidence="4" id="KW-1185">Reference proteome</keyword>
<dbReference type="InterPro" id="IPR001375">
    <property type="entry name" value="Peptidase_S9_cat"/>
</dbReference>
<dbReference type="InterPro" id="IPR011042">
    <property type="entry name" value="6-blade_b-propeller_TolB-like"/>
</dbReference>
<dbReference type="eggNOG" id="COG0823">
    <property type="taxonomic scope" value="Bacteria"/>
</dbReference>
<dbReference type="GO" id="GO:0004252">
    <property type="term" value="F:serine-type endopeptidase activity"/>
    <property type="evidence" value="ECO:0007669"/>
    <property type="project" value="TreeGrafter"/>
</dbReference>
<evidence type="ECO:0000259" key="2">
    <source>
        <dbReference type="Pfam" id="PF00326"/>
    </source>
</evidence>
<keyword evidence="1" id="KW-0378">Hydrolase</keyword>
<organism evidence="3 4">
    <name type="scientific">Koribacter versatilis (strain Ellin345)</name>
    <dbReference type="NCBI Taxonomy" id="204669"/>
    <lineage>
        <taxon>Bacteria</taxon>
        <taxon>Pseudomonadati</taxon>
        <taxon>Acidobacteriota</taxon>
        <taxon>Terriglobia</taxon>
        <taxon>Terriglobales</taxon>
        <taxon>Candidatus Korobacteraceae</taxon>
        <taxon>Candidatus Korobacter</taxon>
    </lineage>
</organism>
<gene>
    <name evidence="3" type="ordered locus">Acid345_1930</name>
</gene>
<name>Q1IQB9_KORVE</name>
<dbReference type="STRING" id="204669.Acid345_1930"/>
<dbReference type="SUPFAM" id="SSF53474">
    <property type="entry name" value="alpha/beta-Hydrolases"/>
    <property type="match status" value="1"/>
</dbReference>
<dbReference type="SMR" id="Q1IQB9"/>
<feature type="domain" description="Peptidase S9 prolyl oligopeptidase catalytic" evidence="2">
    <location>
        <begin position="420"/>
        <end position="628"/>
    </location>
</feature>
<dbReference type="KEGG" id="aba:Acid345_1930"/>
<dbReference type="eggNOG" id="COG1506">
    <property type="taxonomic scope" value="Bacteria"/>
</dbReference>
<dbReference type="HOGENOM" id="CLU_008615_3_1_0"/>
<dbReference type="Pfam" id="PF00326">
    <property type="entry name" value="Peptidase_S9"/>
    <property type="match status" value="1"/>
</dbReference>
<dbReference type="Gene3D" id="2.120.10.30">
    <property type="entry name" value="TolB, C-terminal domain"/>
    <property type="match status" value="1"/>
</dbReference>